<protein>
    <recommendedName>
        <fullName evidence="1">DUF5753 domain-containing protein</fullName>
    </recommendedName>
</protein>
<dbReference type="RefSeq" id="WP_342795366.1">
    <property type="nucleotide sequence ID" value="NZ_BAAAMZ010000001.1"/>
</dbReference>
<keyword evidence="3" id="KW-1185">Reference proteome</keyword>
<comment type="caution">
    <text evidence="2">The sequence shown here is derived from an EMBL/GenBank/DDBJ whole genome shotgun (WGS) entry which is preliminary data.</text>
</comment>
<reference evidence="2 3" key="1">
    <citation type="submission" date="2019-06" db="EMBL/GenBank/DDBJ databases">
        <title>Sequencing the genomes of 1000 actinobacteria strains.</title>
        <authorList>
            <person name="Klenk H.-P."/>
        </authorList>
    </citation>
    <scope>NUCLEOTIDE SEQUENCE [LARGE SCALE GENOMIC DNA]</scope>
    <source>
        <strain evidence="2 3">DSM 44826</strain>
    </source>
</reference>
<name>A0A561SG80_9ACTN</name>
<dbReference type="Proteomes" id="UP000317940">
    <property type="component" value="Unassembled WGS sequence"/>
</dbReference>
<evidence type="ECO:0000259" key="1">
    <source>
        <dbReference type="Pfam" id="PF19054"/>
    </source>
</evidence>
<organism evidence="2 3">
    <name type="scientific">Kitasatospora viridis</name>
    <dbReference type="NCBI Taxonomy" id="281105"/>
    <lineage>
        <taxon>Bacteria</taxon>
        <taxon>Bacillati</taxon>
        <taxon>Actinomycetota</taxon>
        <taxon>Actinomycetes</taxon>
        <taxon>Kitasatosporales</taxon>
        <taxon>Streptomycetaceae</taxon>
        <taxon>Kitasatospora</taxon>
    </lineage>
</organism>
<sequence>MVPSERFAAGCDVAFQTNGLFVRMRDRIFDPEDASWFQPYLWFERQALEILDFSPIGVMGMFQTAEYARAIFSAGHPRKTPEKIEVMVEERLKRHELLERKDPPAFWVVFHEGCLRTPVGGVGVMAAQLDHLLKSAESPNVDFQVLSFTAGAIAAHTTPFTLVRLPNAQTELYGDGLMAGKVFQSSGTVVEFSGHYERMRAHALPPDRSLEFIAELAEGYRKC</sequence>
<evidence type="ECO:0000313" key="3">
    <source>
        <dbReference type="Proteomes" id="UP000317940"/>
    </source>
</evidence>
<dbReference type="AlphaFoldDB" id="A0A561SG80"/>
<dbReference type="EMBL" id="VIWT01000005">
    <property type="protein sequence ID" value="TWF73880.1"/>
    <property type="molecule type" value="Genomic_DNA"/>
</dbReference>
<gene>
    <name evidence="2" type="ORF">FHX73_15507</name>
</gene>
<accession>A0A561SG80</accession>
<feature type="domain" description="DUF5753" evidence="1">
    <location>
        <begin position="38"/>
        <end position="215"/>
    </location>
</feature>
<proteinExistence type="predicted"/>
<dbReference type="Pfam" id="PF19054">
    <property type="entry name" value="DUF5753"/>
    <property type="match status" value="1"/>
</dbReference>
<dbReference type="InterPro" id="IPR043917">
    <property type="entry name" value="DUF5753"/>
</dbReference>
<evidence type="ECO:0000313" key="2">
    <source>
        <dbReference type="EMBL" id="TWF73880.1"/>
    </source>
</evidence>